<name>A0A059BSQ9_EUCGR</name>
<sequence length="106" mass="12517">MFTRTNYSPLPKLFSSFLKKKNQSFFFFFSLFPHCAKLISKVLTNQRSPEKKKKGDMKKLVSPNFNILILILIIYFTFSLECCFWCIHLSLLDLLLRAHFMRLTAA</sequence>
<organism evidence="2">
    <name type="scientific">Eucalyptus grandis</name>
    <name type="common">Flooded gum</name>
    <dbReference type="NCBI Taxonomy" id="71139"/>
    <lineage>
        <taxon>Eukaryota</taxon>
        <taxon>Viridiplantae</taxon>
        <taxon>Streptophyta</taxon>
        <taxon>Embryophyta</taxon>
        <taxon>Tracheophyta</taxon>
        <taxon>Spermatophyta</taxon>
        <taxon>Magnoliopsida</taxon>
        <taxon>eudicotyledons</taxon>
        <taxon>Gunneridae</taxon>
        <taxon>Pentapetalae</taxon>
        <taxon>rosids</taxon>
        <taxon>malvids</taxon>
        <taxon>Myrtales</taxon>
        <taxon>Myrtaceae</taxon>
        <taxon>Myrtoideae</taxon>
        <taxon>Eucalypteae</taxon>
        <taxon>Eucalyptus</taxon>
    </lineage>
</organism>
<evidence type="ECO:0000256" key="1">
    <source>
        <dbReference type="SAM" id="Phobius"/>
    </source>
</evidence>
<dbReference type="Gramene" id="KCW68700">
    <property type="protein sequence ID" value="KCW68700"/>
    <property type="gene ID" value="EUGRSUZ_F02301"/>
</dbReference>
<evidence type="ECO:0000313" key="2">
    <source>
        <dbReference type="EMBL" id="KCW68700.1"/>
    </source>
</evidence>
<dbReference type="InParanoid" id="A0A059BSQ9"/>
<accession>A0A059BSQ9</accession>
<feature type="transmembrane region" description="Helical" evidence="1">
    <location>
        <begin position="65"/>
        <end position="91"/>
    </location>
</feature>
<feature type="transmembrane region" description="Helical" evidence="1">
    <location>
        <begin position="25"/>
        <end position="44"/>
    </location>
</feature>
<dbReference type="AlphaFoldDB" id="A0A059BSQ9"/>
<keyword evidence="1" id="KW-0472">Membrane</keyword>
<protein>
    <submittedName>
        <fullName evidence="2">Uncharacterized protein</fullName>
    </submittedName>
</protein>
<keyword evidence="1" id="KW-0812">Transmembrane</keyword>
<reference evidence="2" key="1">
    <citation type="submission" date="2013-07" db="EMBL/GenBank/DDBJ databases">
        <title>The genome of Eucalyptus grandis.</title>
        <authorList>
            <person name="Schmutz J."/>
            <person name="Hayes R."/>
            <person name="Myburg A."/>
            <person name="Tuskan G."/>
            <person name="Grattapaglia D."/>
            <person name="Rokhsar D.S."/>
        </authorList>
    </citation>
    <scope>NUCLEOTIDE SEQUENCE</scope>
    <source>
        <tissue evidence="2">Leaf extractions</tissue>
    </source>
</reference>
<gene>
    <name evidence="2" type="ORF">EUGRSUZ_F02301</name>
</gene>
<proteinExistence type="predicted"/>
<keyword evidence="1" id="KW-1133">Transmembrane helix</keyword>
<dbReference type="EMBL" id="KK198758">
    <property type="protein sequence ID" value="KCW68700.1"/>
    <property type="molecule type" value="Genomic_DNA"/>
</dbReference>